<dbReference type="Pfam" id="PF13639">
    <property type="entry name" value="zf-RING_2"/>
    <property type="match status" value="1"/>
</dbReference>
<keyword evidence="11" id="KW-0862">Zinc</keyword>
<dbReference type="Proteomes" id="UP000734854">
    <property type="component" value="Unassembled WGS sequence"/>
</dbReference>
<dbReference type="PANTHER" id="PTHR46539:SF1">
    <property type="entry name" value="E3 UBIQUITIN-PROTEIN LIGASE ATL42"/>
    <property type="match status" value="1"/>
</dbReference>
<dbReference type="InterPro" id="IPR013083">
    <property type="entry name" value="Znf_RING/FYVE/PHD"/>
</dbReference>
<comment type="similarity">
    <text evidence="14">Belongs to the RING-type zinc finger family. ATL subfamily.</text>
</comment>
<dbReference type="GO" id="GO:0008270">
    <property type="term" value="F:zinc ion binding"/>
    <property type="evidence" value="ECO:0007669"/>
    <property type="project" value="UniProtKB-KW"/>
</dbReference>
<keyword evidence="20" id="KW-1185">Reference proteome</keyword>
<dbReference type="GO" id="GO:0061630">
    <property type="term" value="F:ubiquitin protein ligase activity"/>
    <property type="evidence" value="ECO:0007669"/>
    <property type="project" value="UniProtKB-EC"/>
</dbReference>
<dbReference type="AlphaFoldDB" id="A0A8J5GK56"/>
<feature type="compositionally biased region" description="Basic and acidic residues" evidence="16">
    <location>
        <begin position="472"/>
        <end position="489"/>
    </location>
</feature>
<evidence type="ECO:0000256" key="11">
    <source>
        <dbReference type="ARBA" id="ARBA00022833"/>
    </source>
</evidence>
<name>A0A8J5GK56_ZINOF</name>
<reference evidence="19 20" key="1">
    <citation type="submission" date="2020-08" db="EMBL/GenBank/DDBJ databases">
        <title>Plant Genome Project.</title>
        <authorList>
            <person name="Zhang R.-G."/>
        </authorList>
    </citation>
    <scope>NUCLEOTIDE SEQUENCE [LARGE SCALE GENOMIC DNA]</scope>
    <source>
        <tissue evidence="19">Rhizome</tissue>
    </source>
</reference>
<evidence type="ECO:0000256" key="13">
    <source>
        <dbReference type="ARBA" id="ARBA00023136"/>
    </source>
</evidence>
<keyword evidence="5" id="KW-0808">Transferase</keyword>
<evidence type="ECO:0000313" key="19">
    <source>
        <dbReference type="EMBL" id="KAG6508142.1"/>
    </source>
</evidence>
<evidence type="ECO:0000259" key="18">
    <source>
        <dbReference type="PROSITE" id="PS50089"/>
    </source>
</evidence>
<evidence type="ECO:0000256" key="10">
    <source>
        <dbReference type="ARBA" id="ARBA00022786"/>
    </source>
</evidence>
<evidence type="ECO:0000256" key="17">
    <source>
        <dbReference type="SAM" id="Phobius"/>
    </source>
</evidence>
<evidence type="ECO:0000256" key="6">
    <source>
        <dbReference type="ARBA" id="ARBA00022692"/>
    </source>
</evidence>
<evidence type="ECO:0000256" key="5">
    <source>
        <dbReference type="ARBA" id="ARBA00022679"/>
    </source>
</evidence>
<evidence type="ECO:0000256" key="1">
    <source>
        <dbReference type="ARBA" id="ARBA00000900"/>
    </source>
</evidence>
<proteinExistence type="inferred from homology"/>
<feature type="transmembrane region" description="Helical" evidence="17">
    <location>
        <begin position="69"/>
        <end position="92"/>
    </location>
</feature>
<keyword evidence="6 17" id="KW-0812">Transmembrane</keyword>
<dbReference type="InterPro" id="IPR001841">
    <property type="entry name" value="Znf_RING"/>
</dbReference>
<organism evidence="19 20">
    <name type="scientific">Zingiber officinale</name>
    <name type="common">Ginger</name>
    <name type="synonym">Amomum zingiber</name>
    <dbReference type="NCBI Taxonomy" id="94328"/>
    <lineage>
        <taxon>Eukaryota</taxon>
        <taxon>Viridiplantae</taxon>
        <taxon>Streptophyta</taxon>
        <taxon>Embryophyta</taxon>
        <taxon>Tracheophyta</taxon>
        <taxon>Spermatophyta</taxon>
        <taxon>Magnoliopsida</taxon>
        <taxon>Liliopsida</taxon>
        <taxon>Zingiberales</taxon>
        <taxon>Zingiberaceae</taxon>
        <taxon>Zingiber</taxon>
    </lineage>
</organism>
<evidence type="ECO:0000256" key="16">
    <source>
        <dbReference type="SAM" id="MobiDB-lite"/>
    </source>
</evidence>
<evidence type="ECO:0000256" key="3">
    <source>
        <dbReference type="ARBA" id="ARBA00004906"/>
    </source>
</evidence>
<comment type="catalytic activity">
    <reaction evidence="1">
        <text>S-ubiquitinyl-[E2 ubiquitin-conjugating enzyme]-L-cysteine + [acceptor protein]-L-lysine = [E2 ubiquitin-conjugating enzyme]-L-cysteine + N(6)-ubiquitinyl-[acceptor protein]-L-lysine.</text>
        <dbReference type="EC" id="2.3.2.27"/>
    </reaction>
</comment>
<feature type="domain" description="RING-type" evidence="18">
    <location>
        <begin position="199"/>
        <end position="241"/>
    </location>
</feature>
<evidence type="ECO:0000256" key="15">
    <source>
        <dbReference type="PROSITE-ProRule" id="PRU00175"/>
    </source>
</evidence>
<comment type="subcellular location">
    <subcellularLocation>
        <location evidence="2">Membrane</location>
        <topology evidence="2">Single-pass membrane protein</topology>
    </subcellularLocation>
</comment>
<dbReference type="EC" id="2.3.2.27" evidence="4"/>
<keyword evidence="8" id="KW-0732">Signal</keyword>
<sequence>MVQIGRPTIVALGLFGELGNVDEVIALLLRRHCRSSGSLSPLSPPLPWACGEDTRRNCKLTEILKAMPFVSAFDCFSHFFVIFYSLAAAVAAQQSDADSWTPPNVGVSFRPSVAIVIGVFSLMFSLTFLLLIYAKFCHTNSAAAAADASSELFGADASGHGRFLIAGMHRSSGIGKTVIESLPFFRFSSLRGVRSGLECAVCLSKFTDAELLRLLPKCRHAFHLACVDRWLESHSSCPLCRAKVKAEDAALFKYSTSARLLFASDSSDALDLFVEREIDGEADSLIGSSRFSFRKSTDRASVKLGQNDHELPMLETGDDRDRFLHKFKHKIIVSDVVFKSRWSDVNSSDLMTLNSEMLATDWNPEPIASAAVRKASIDGKAIKLKEEMEKKRLLEIKASQIHNTHSAAALSAIPSNTSWAAPALTSSPNRSMSEITNLPRFRQQARSDEGDEKVRRVWLPIARRTVQWLAGRDQRRPPETESSHRAAAV</sequence>
<evidence type="ECO:0000256" key="9">
    <source>
        <dbReference type="ARBA" id="ARBA00022771"/>
    </source>
</evidence>
<evidence type="ECO:0000256" key="8">
    <source>
        <dbReference type="ARBA" id="ARBA00022729"/>
    </source>
</evidence>
<evidence type="ECO:0000256" key="14">
    <source>
        <dbReference type="ARBA" id="ARBA00024209"/>
    </source>
</evidence>
<evidence type="ECO:0000256" key="12">
    <source>
        <dbReference type="ARBA" id="ARBA00022989"/>
    </source>
</evidence>
<dbReference type="Gene3D" id="3.30.40.10">
    <property type="entry name" value="Zinc/RING finger domain, C3HC4 (zinc finger)"/>
    <property type="match status" value="1"/>
</dbReference>
<evidence type="ECO:0000256" key="7">
    <source>
        <dbReference type="ARBA" id="ARBA00022723"/>
    </source>
</evidence>
<comment type="pathway">
    <text evidence="3">Protein modification; protein ubiquitination.</text>
</comment>
<keyword evidence="12 17" id="KW-1133">Transmembrane helix</keyword>
<feature type="transmembrane region" description="Helical" evidence="17">
    <location>
        <begin position="112"/>
        <end position="133"/>
    </location>
</feature>
<dbReference type="PANTHER" id="PTHR46539">
    <property type="entry name" value="E3 UBIQUITIN-PROTEIN LIGASE ATL42"/>
    <property type="match status" value="1"/>
</dbReference>
<dbReference type="CDD" id="cd16461">
    <property type="entry name" value="RING-H2_EL5-like"/>
    <property type="match status" value="1"/>
</dbReference>
<keyword evidence="9 15" id="KW-0863">Zinc-finger</keyword>
<evidence type="ECO:0000256" key="4">
    <source>
        <dbReference type="ARBA" id="ARBA00012483"/>
    </source>
</evidence>
<gene>
    <name evidence="19" type="ORF">ZIOFF_033504</name>
</gene>
<dbReference type="GO" id="GO:0016020">
    <property type="term" value="C:membrane"/>
    <property type="evidence" value="ECO:0007669"/>
    <property type="project" value="UniProtKB-SubCell"/>
</dbReference>
<dbReference type="SMART" id="SM00184">
    <property type="entry name" value="RING"/>
    <property type="match status" value="1"/>
</dbReference>
<protein>
    <recommendedName>
        <fullName evidence="4">RING-type E3 ubiquitin transferase</fullName>
        <ecNumber evidence="4">2.3.2.27</ecNumber>
    </recommendedName>
</protein>
<dbReference type="FunFam" id="3.30.40.10:FF:000285">
    <property type="entry name" value="RING-H2 finger protein ATL43"/>
    <property type="match status" value="1"/>
</dbReference>
<comment type="caution">
    <text evidence="19">The sequence shown here is derived from an EMBL/GenBank/DDBJ whole genome shotgun (WGS) entry which is preliminary data.</text>
</comment>
<evidence type="ECO:0000256" key="2">
    <source>
        <dbReference type="ARBA" id="ARBA00004167"/>
    </source>
</evidence>
<keyword evidence="13 17" id="KW-0472">Membrane</keyword>
<dbReference type="SUPFAM" id="SSF57850">
    <property type="entry name" value="RING/U-box"/>
    <property type="match status" value="1"/>
</dbReference>
<feature type="region of interest" description="Disordered" evidence="16">
    <location>
        <begin position="470"/>
        <end position="489"/>
    </location>
</feature>
<dbReference type="PROSITE" id="PS50089">
    <property type="entry name" value="ZF_RING_2"/>
    <property type="match status" value="1"/>
</dbReference>
<keyword evidence="7" id="KW-0479">Metal-binding</keyword>
<evidence type="ECO:0000313" key="20">
    <source>
        <dbReference type="Proteomes" id="UP000734854"/>
    </source>
</evidence>
<keyword evidence="10" id="KW-0833">Ubl conjugation pathway</keyword>
<dbReference type="EMBL" id="JACMSC010000009">
    <property type="protein sequence ID" value="KAG6508142.1"/>
    <property type="molecule type" value="Genomic_DNA"/>
</dbReference>
<accession>A0A8J5GK56</accession>